<dbReference type="Proteomes" id="UP000007383">
    <property type="component" value="Chromosome"/>
</dbReference>
<feature type="compositionally biased region" description="Polar residues" evidence="1">
    <location>
        <begin position="78"/>
        <end position="92"/>
    </location>
</feature>
<dbReference type="InterPro" id="IPR039561">
    <property type="entry name" value="Peptidase_M15C"/>
</dbReference>
<dbReference type="InterPro" id="IPR009045">
    <property type="entry name" value="Zn_M74/Hedgehog-like"/>
</dbReference>
<proteinExistence type="predicted"/>
<name>H9UMW5_SPIAZ</name>
<dbReference type="eggNOG" id="COG0791">
    <property type="taxonomic scope" value="Bacteria"/>
</dbReference>
<dbReference type="KEGG" id="sfc:Spiaf_2834"/>
<accession>H9UMW5</accession>
<dbReference type="GO" id="GO:0008233">
    <property type="term" value="F:peptidase activity"/>
    <property type="evidence" value="ECO:0007669"/>
    <property type="project" value="InterPro"/>
</dbReference>
<keyword evidence="4" id="KW-1185">Reference proteome</keyword>
<organism evidence="3 4">
    <name type="scientific">Spirochaeta africana (strain ATCC 700263 / DSM 8902 / Z-7692)</name>
    <dbReference type="NCBI Taxonomy" id="889378"/>
    <lineage>
        <taxon>Bacteria</taxon>
        <taxon>Pseudomonadati</taxon>
        <taxon>Spirochaetota</taxon>
        <taxon>Spirochaetia</taxon>
        <taxon>Spirochaetales</taxon>
        <taxon>Spirochaetaceae</taxon>
        <taxon>Spirochaeta</taxon>
    </lineage>
</organism>
<dbReference type="EMBL" id="CP003282">
    <property type="protein sequence ID" value="AFG38858.1"/>
    <property type="molecule type" value="Genomic_DNA"/>
</dbReference>
<dbReference type="STRING" id="889378.Spiaf_2834"/>
<gene>
    <name evidence="3" type="ordered locus">Spiaf_2834</name>
</gene>
<evidence type="ECO:0000259" key="2">
    <source>
        <dbReference type="Pfam" id="PF13539"/>
    </source>
</evidence>
<reference evidence="4" key="1">
    <citation type="journal article" date="2013" name="Stand. Genomic Sci.">
        <title>Complete genome sequence of the halophilic bacterium Spirochaeta africana type strain (Z-7692(T)) from the alkaline Lake Magadi in the East African Rift.</title>
        <authorList>
            <person name="Liolos K."/>
            <person name="Abt B."/>
            <person name="Scheuner C."/>
            <person name="Teshima H."/>
            <person name="Held B."/>
            <person name="Lapidus A."/>
            <person name="Nolan M."/>
            <person name="Lucas S."/>
            <person name="Deshpande S."/>
            <person name="Cheng J.F."/>
            <person name="Tapia R."/>
            <person name="Goodwin L.A."/>
            <person name="Pitluck S."/>
            <person name="Pagani I."/>
            <person name="Ivanova N."/>
            <person name="Mavromatis K."/>
            <person name="Mikhailova N."/>
            <person name="Huntemann M."/>
            <person name="Pati A."/>
            <person name="Chen A."/>
            <person name="Palaniappan K."/>
            <person name="Land M."/>
            <person name="Rohde M."/>
            <person name="Tindall B.J."/>
            <person name="Detter J.C."/>
            <person name="Goker M."/>
            <person name="Bristow J."/>
            <person name="Eisen J.A."/>
            <person name="Markowitz V."/>
            <person name="Hugenholtz P."/>
            <person name="Woyke T."/>
            <person name="Klenk H.P."/>
            <person name="Kyrpides N.C."/>
        </authorList>
    </citation>
    <scope>NUCLEOTIDE SEQUENCE</scope>
    <source>
        <strain evidence="4">ATCC 700263 / DSM 8902 / Z-7692</strain>
    </source>
</reference>
<dbReference type="Pfam" id="PF13539">
    <property type="entry name" value="Peptidase_M15_4"/>
    <property type="match status" value="1"/>
</dbReference>
<dbReference type="Gene3D" id="3.30.1380.10">
    <property type="match status" value="1"/>
</dbReference>
<dbReference type="AlphaFoldDB" id="H9UMW5"/>
<evidence type="ECO:0000313" key="4">
    <source>
        <dbReference type="Proteomes" id="UP000007383"/>
    </source>
</evidence>
<feature type="domain" description="Peptidase M15C" evidence="2">
    <location>
        <begin position="288"/>
        <end position="365"/>
    </location>
</feature>
<evidence type="ECO:0000256" key="1">
    <source>
        <dbReference type="SAM" id="MobiDB-lite"/>
    </source>
</evidence>
<dbReference type="PATRIC" id="fig|889378.3.peg.2808"/>
<feature type="region of interest" description="Disordered" evidence="1">
    <location>
        <begin position="56"/>
        <end position="113"/>
    </location>
</feature>
<evidence type="ECO:0000313" key="3">
    <source>
        <dbReference type="EMBL" id="AFG38858.1"/>
    </source>
</evidence>
<dbReference type="SUPFAM" id="SSF55166">
    <property type="entry name" value="Hedgehog/DD-peptidase"/>
    <property type="match status" value="1"/>
</dbReference>
<dbReference type="OrthoDB" id="9799970at2"/>
<sequence>MQPQTLQSCTLVLDPGFTYTFPMHTAPQAVLPAPHTVLPVLLLLITLAAPHLAAQPQMETPGDHTSRPENPTPDSPGASGSLNGSNRGSTAANRHAEAPTAGTLPDAESGISQPLSPEQIMQALQAAYPHRIAEVAWRDNDWALRIDDDWIYFSHGRFLPKHLRDSWESYDPITFYHYPAELPEFEPPDAEQQQRFARILERRRTSPPRRHAGLYNAIWQAHDEASAYAQVKSIYFLGLQTMVHRDLLTVLAAIEAEIRSAARSDRELAAFLDTIAGVEGYSYRRIADTSSLSFHSYGAAIDIIPRSYQGRAPYWLWASQWNPEWYMMSYDERFMPPIALVEIFERHGFIWGGKWLLFDTIHFEYRPEILIMNGYATDTPIIHQQRFRF</sequence>
<dbReference type="HOGENOM" id="CLU_709610_0_0_12"/>
<protein>
    <recommendedName>
        <fullName evidence="2">Peptidase M15C domain-containing protein</fullName>
    </recommendedName>
</protein>